<dbReference type="RefSeq" id="WP_324667664.1">
    <property type="nucleotide sequence ID" value="NZ_CP141614.1"/>
</dbReference>
<evidence type="ECO:0000259" key="1">
    <source>
        <dbReference type="Pfam" id="PF00535"/>
    </source>
</evidence>
<dbReference type="EC" id="2.4.-.-" evidence="2"/>
<dbReference type="EMBL" id="CP141614">
    <property type="protein sequence ID" value="WRP13419.1"/>
    <property type="molecule type" value="Genomic_DNA"/>
</dbReference>
<name>A0ABZ1BKR5_9FIRM</name>
<evidence type="ECO:0000313" key="2">
    <source>
        <dbReference type="EMBL" id="WRP13419.1"/>
    </source>
</evidence>
<dbReference type="PANTHER" id="PTHR43685">
    <property type="entry name" value="GLYCOSYLTRANSFERASE"/>
    <property type="match status" value="1"/>
</dbReference>
<keyword evidence="2" id="KW-0328">Glycosyltransferase</keyword>
<dbReference type="InterPro" id="IPR029044">
    <property type="entry name" value="Nucleotide-diphossugar_trans"/>
</dbReference>
<keyword evidence="2" id="KW-0808">Transferase</keyword>
<protein>
    <submittedName>
        <fullName evidence="2">Glycosyltransferase family A protein</fullName>
        <ecNumber evidence="2">2.4.-.-</ecNumber>
    </submittedName>
</protein>
<dbReference type="SUPFAM" id="SSF53448">
    <property type="entry name" value="Nucleotide-diphospho-sugar transferases"/>
    <property type="match status" value="1"/>
</dbReference>
<dbReference type="InterPro" id="IPR050834">
    <property type="entry name" value="Glycosyltransf_2"/>
</dbReference>
<accession>A0ABZ1BKR5</accession>
<dbReference type="CDD" id="cd00761">
    <property type="entry name" value="Glyco_tranf_GTA_type"/>
    <property type="match status" value="1"/>
</dbReference>
<proteinExistence type="predicted"/>
<dbReference type="InterPro" id="IPR001173">
    <property type="entry name" value="Glyco_trans_2-like"/>
</dbReference>
<reference evidence="3" key="1">
    <citation type="submission" date="2023-12" db="EMBL/GenBank/DDBJ databases">
        <title>Novel isolates from deep terrestrial aquifers shed light on the physiology and ecology of the class Limnochordia.</title>
        <authorList>
            <person name="Karnachuk O.V."/>
            <person name="Lukina A.P."/>
            <person name="Avakyan M.R."/>
            <person name="Kadnikov V."/>
            <person name="Begmatov S."/>
            <person name="Beletsky A.V."/>
            <person name="Mardanov A.V."/>
            <person name="Ravin N.V."/>
        </authorList>
    </citation>
    <scope>NUCLEOTIDE SEQUENCE [LARGE SCALE GENOMIC DNA]</scope>
    <source>
        <strain evidence="3">LN</strain>
    </source>
</reference>
<dbReference type="GO" id="GO:0016757">
    <property type="term" value="F:glycosyltransferase activity"/>
    <property type="evidence" value="ECO:0007669"/>
    <property type="project" value="UniProtKB-KW"/>
</dbReference>
<dbReference type="Proteomes" id="UP001333102">
    <property type="component" value="Chromosome"/>
</dbReference>
<dbReference type="PANTHER" id="PTHR43685:SF3">
    <property type="entry name" value="SLR2126 PROTEIN"/>
    <property type="match status" value="1"/>
</dbReference>
<feature type="domain" description="Glycosyltransferase 2-like" evidence="1">
    <location>
        <begin position="7"/>
        <end position="128"/>
    </location>
</feature>
<evidence type="ECO:0000313" key="3">
    <source>
        <dbReference type="Proteomes" id="UP001333102"/>
    </source>
</evidence>
<dbReference type="Gene3D" id="3.90.550.10">
    <property type="entry name" value="Spore Coat Polysaccharide Biosynthesis Protein SpsA, Chain A"/>
    <property type="match status" value="1"/>
</dbReference>
<keyword evidence="3" id="KW-1185">Reference proteome</keyword>
<sequence length="317" mass="34814">MSAASVSVVVPVRNREKLIGPCLEHLLRAAELAAGRGHRFEIVVANDASTDGTGEMVDAMAARSRVPIRHIRLSERQGPARARNAALELATGELVVFVDSDVIVVDRFFQVHLEAHDRAGPRALVLGPVISVPSVEAALRAPRGRVWDFSTNPLDTANASVRREHLLAVGAFDSRFEGMGWQDIDLGLRLLQRGLVRARARGAVGYHVKPPLTEPSQLALMLVKERERGRSAHHFLAKHPGLTSRLAVQATVLHRVINWVSRMGGLVDERNVLDWVSWARRRNLAALEVIWLSGVLNRAYLMSFHRSGSTGGAHEAL</sequence>
<gene>
    <name evidence="2" type="ORF">VLY81_08130</name>
</gene>
<organism evidence="2 3">
    <name type="scientific">Geochorda subterranea</name>
    <dbReference type="NCBI Taxonomy" id="3109564"/>
    <lineage>
        <taxon>Bacteria</taxon>
        <taxon>Bacillati</taxon>
        <taxon>Bacillota</taxon>
        <taxon>Limnochordia</taxon>
        <taxon>Limnochordales</taxon>
        <taxon>Geochordaceae</taxon>
        <taxon>Geochorda</taxon>
    </lineage>
</organism>
<dbReference type="Pfam" id="PF00535">
    <property type="entry name" value="Glycos_transf_2"/>
    <property type="match status" value="1"/>
</dbReference>